<accession>A0A2V2LIS2</accession>
<dbReference type="InterPro" id="IPR011739">
    <property type="entry name" value="GTA_rcc01693"/>
</dbReference>
<evidence type="ECO:0000313" key="1">
    <source>
        <dbReference type="EMBL" id="PWR03047.1"/>
    </source>
</evidence>
<proteinExistence type="predicted"/>
<gene>
    <name evidence="1" type="ORF">DKT77_08915</name>
</gene>
<name>A0A2V2LIS2_9RHOB</name>
<evidence type="ECO:0008006" key="3">
    <source>
        <dbReference type="Google" id="ProtNLM"/>
    </source>
</evidence>
<dbReference type="AlphaFoldDB" id="A0A2V2LIS2"/>
<keyword evidence="2" id="KW-1185">Reference proteome</keyword>
<reference evidence="1 2" key="1">
    <citation type="submission" date="2018-05" db="EMBL/GenBank/DDBJ databases">
        <title>Rhodobacteraceae gen. nov., sp. nov. isolated from sea water.</title>
        <authorList>
            <person name="Ren Y."/>
        </authorList>
    </citation>
    <scope>NUCLEOTIDE SEQUENCE [LARGE SCALE GENOMIC DNA]</scope>
    <source>
        <strain evidence="1 2">TG-679</strain>
    </source>
</reference>
<dbReference type="RefSeq" id="WP_109811353.1">
    <property type="nucleotide sequence ID" value="NZ_QGKU01000031.1"/>
</dbReference>
<dbReference type="NCBIfam" id="TIGR02216">
    <property type="entry name" value="phage_TIGR02216"/>
    <property type="match status" value="1"/>
</dbReference>
<protein>
    <recommendedName>
        <fullName evidence="3">Phage tail assembly chaperone</fullName>
    </recommendedName>
</protein>
<dbReference type="OrthoDB" id="7582980at2"/>
<organism evidence="1 2">
    <name type="scientific">Meridianimarinicoccus roseus</name>
    <dbReference type="NCBI Taxonomy" id="2072018"/>
    <lineage>
        <taxon>Bacteria</taxon>
        <taxon>Pseudomonadati</taxon>
        <taxon>Pseudomonadota</taxon>
        <taxon>Alphaproteobacteria</taxon>
        <taxon>Rhodobacterales</taxon>
        <taxon>Paracoccaceae</taxon>
        <taxon>Meridianimarinicoccus</taxon>
    </lineage>
</organism>
<sequence>MTALDWPGLLRAGLHGLGLRPEDFWRLTPAELFVMLGADPGSGPLDRAGLEDLMARFPDQRKGTEDD</sequence>
<dbReference type="Proteomes" id="UP000245680">
    <property type="component" value="Unassembled WGS sequence"/>
</dbReference>
<dbReference type="InterPro" id="IPR019056">
    <property type="entry name" value="Phage_TAC_6"/>
</dbReference>
<dbReference type="EMBL" id="QGKU01000031">
    <property type="protein sequence ID" value="PWR03047.1"/>
    <property type="molecule type" value="Genomic_DNA"/>
</dbReference>
<comment type="caution">
    <text evidence="1">The sequence shown here is derived from an EMBL/GenBank/DDBJ whole genome shotgun (WGS) entry which is preliminary data.</text>
</comment>
<evidence type="ECO:0000313" key="2">
    <source>
        <dbReference type="Proteomes" id="UP000245680"/>
    </source>
</evidence>
<dbReference type="Pfam" id="PF09550">
    <property type="entry name" value="Phage_TAC_6"/>
    <property type="match status" value="1"/>
</dbReference>